<dbReference type="InterPro" id="IPR004843">
    <property type="entry name" value="Calcineurin-like_PHP"/>
</dbReference>
<dbReference type="InterPro" id="IPR006179">
    <property type="entry name" value="5_nucleotidase/apyrase"/>
</dbReference>
<dbReference type="InterPro" id="IPR008334">
    <property type="entry name" value="5'-Nucleotdase_C"/>
</dbReference>
<name>A0ABS1K2S5_9MICC</name>
<dbReference type="SUPFAM" id="SSF56300">
    <property type="entry name" value="Metallo-dependent phosphatases"/>
    <property type="match status" value="1"/>
</dbReference>
<evidence type="ECO:0000313" key="5">
    <source>
        <dbReference type="EMBL" id="MBL0705835.1"/>
    </source>
</evidence>
<dbReference type="Gene3D" id="3.60.21.10">
    <property type="match status" value="1"/>
</dbReference>
<gene>
    <name evidence="5" type="ORF">JJE72_09980</name>
</gene>
<reference evidence="5 6" key="1">
    <citation type="submission" date="2021-01" db="EMBL/GenBank/DDBJ databases">
        <title>Genome public.</title>
        <authorList>
            <person name="Liu C."/>
            <person name="Sun Q."/>
        </authorList>
    </citation>
    <scope>NUCLEOTIDE SEQUENCE [LARGE SCALE GENOMIC DNA]</scope>
    <source>
        <strain evidence="5 6">JC656</strain>
    </source>
</reference>
<accession>A0ABS1K2S5</accession>
<dbReference type="PANTHER" id="PTHR11575:SF24">
    <property type="entry name" value="5'-NUCLEOTIDASE"/>
    <property type="match status" value="1"/>
</dbReference>
<evidence type="ECO:0000256" key="1">
    <source>
        <dbReference type="ARBA" id="ARBA00022729"/>
    </source>
</evidence>
<keyword evidence="2" id="KW-0547">Nucleotide-binding</keyword>
<dbReference type="Proteomes" id="UP000639051">
    <property type="component" value="Unassembled WGS sequence"/>
</dbReference>
<dbReference type="PANTHER" id="PTHR11575">
    <property type="entry name" value="5'-NUCLEOTIDASE-RELATED"/>
    <property type="match status" value="1"/>
</dbReference>
<comment type="similarity">
    <text evidence="2">Belongs to the 5'-nucleotidase family.</text>
</comment>
<dbReference type="Pfam" id="PF00149">
    <property type="entry name" value="Metallophos"/>
    <property type="match status" value="1"/>
</dbReference>
<sequence length="737" mass="76756">MGPVPVLGPRPVRDRLRPDLEVRQRRQPTRTDQVNSPWRNSTVKHRFRPLSGGFVAAALAATPLTAIPLAAALAAPAAAAGTVDVRLININDFHGRIDGNTVKFAGTVEQLKAEAPGGNAVFLSAGDNIGASLFASASQNDQPTIDVLNALDAKASTVGNHEFDKGFADLTGRVVNGGTNAAFDYLGANVYLKGTQTPALPEYRVVDANGVRVAVVGVVTQETPALVSPGGIATLDFGDPTDAVNRVAGKIKATNTADVIVAEYHEGAGAGTPDGATLDQEIAAGGAFAKLVTQTSADVAAIFTGHTHKQYAWDAPIPGQPGKTRPVLQTGSYGENVGRIDLSVDTATKQVVAYSQGNVKRTTAADADLVAQFPRVATVQGIVDKALMAADAIGGTPIGAVTADITTAFSGGKRDDRSSSSTLAGLVADSLLDSLKDPGLGGAEIGVVNPGGLRSELYYASASRPSGTITYAEANAVLPFVNNLWTTSLTGAQIKTMLEQQWQRDAAGNVPSRSYLQLGTSKNLVYTFDATRAEGDRITSIRVNDEALDPQRSYRVGTFSFLAQGGDNFHVFAQGANTRDSGLIDRDAWIGYLSGHKPVSPDFAKRSAEVLNAPATVMGGQKLSVTVQGLDLTSLGSPKNTQVSLTYYPASGEPRALGVFAVVNGKAVLDVTVPYALQGGRLVASALESKTTVTLPISVPILAGSCLDLGLNLDRPSNRAQQSVDSLVKNYAKVCGR</sequence>
<dbReference type="EMBL" id="JAERRC010000024">
    <property type="protein sequence ID" value="MBL0705835.1"/>
    <property type="molecule type" value="Genomic_DNA"/>
</dbReference>
<organism evidence="5 6">
    <name type="scientific">Sinomonas cellulolyticus</name>
    <dbReference type="NCBI Taxonomy" id="2801916"/>
    <lineage>
        <taxon>Bacteria</taxon>
        <taxon>Bacillati</taxon>
        <taxon>Actinomycetota</taxon>
        <taxon>Actinomycetes</taxon>
        <taxon>Micrococcales</taxon>
        <taxon>Micrococcaceae</taxon>
        <taxon>Sinomonas</taxon>
    </lineage>
</organism>
<dbReference type="Pfam" id="PF02872">
    <property type="entry name" value="5_nucleotid_C"/>
    <property type="match status" value="1"/>
</dbReference>
<evidence type="ECO:0000313" key="6">
    <source>
        <dbReference type="Proteomes" id="UP000639051"/>
    </source>
</evidence>
<keyword evidence="6" id="KW-1185">Reference proteome</keyword>
<dbReference type="SUPFAM" id="SSF55816">
    <property type="entry name" value="5'-nucleotidase (syn. UDP-sugar hydrolase), C-terminal domain"/>
    <property type="match status" value="1"/>
</dbReference>
<dbReference type="InterPro" id="IPR036907">
    <property type="entry name" value="5'-Nucleotdase_C_sf"/>
</dbReference>
<keyword evidence="1" id="KW-0732">Signal</keyword>
<proteinExistence type="inferred from homology"/>
<dbReference type="InterPro" id="IPR029052">
    <property type="entry name" value="Metallo-depent_PP-like"/>
</dbReference>
<evidence type="ECO:0000259" key="3">
    <source>
        <dbReference type="Pfam" id="PF00149"/>
    </source>
</evidence>
<evidence type="ECO:0000256" key="2">
    <source>
        <dbReference type="RuleBase" id="RU362119"/>
    </source>
</evidence>
<evidence type="ECO:0000259" key="4">
    <source>
        <dbReference type="Pfam" id="PF02872"/>
    </source>
</evidence>
<dbReference type="PRINTS" id="PR01607">
    <property type="entry name" value="APYRASEFAMLY"/>
</dbReference>
<feature type="domain" description="Calcineurin-like phosphoesterase" evidence="3">
    <location>
        <begin position="86"/>
        <end position="309"/>
    </location>
</feature>
<dbReference type="Gene3D" id="3.90.780.10">
    <property type="entry name" value="5'-Nucleotidase, C-terminal domain"/>
    <property type="match status" value="1"/>
</dbReference>
<keyword evidence="2" id="KW-0378">Hydrolase</keyword>
<feature type="domain" description="5'-Nucleotidase C-terminal" evidence="4">
    <location>
        <begin position="408"/>
        <end position="573"/>
    </location>
</feature>
<comment type="caution">
    <text evidence="5">The sequence shown here is derived from an EMBL/GenBank/DDBJ whole genome shotgun (WGS) entry which is preliminary data.</text>
</comment>
<protein>
    <submittedName>
        <fullName evidence="5">5'-nucleotidase C-terminal domain-containing protein</fullName>
    </submittedName>
</protein>